<sequence>MSVQGRIFLPDSDQSFFSLKTSADSTFSSPKNSLPSPIYQSLRIFSEPAFYEFELKQPGRHWFDSTLPHFQVPAMT</sequence>
<evidence type="ECO:0000313" key="1">
    <source>
        <dbReference type="EMBL" id="KAK8952794.1"/>
    </source>
</evidence>
<protein>
    <submittedName>
        <fullName evidence="1">Uncharacterized protein</fullName>
    </submittedName>
</protein>
<accession>A0ABR2LVA8</accession>
<keyword evidence="2" id="KW-1185">Reference proteome</keyword>
<gene>
    <name evidence="1" type="ORF">KSP40_PGU005580</name>
</gene>
<name>A0ABR2LVA8_9ASPA</name>
<reference evidence="1 2" key="1">
    <citation type="journal article" date="2022" name="Nat. Plants">
        <title>Genomes of leafy and leafless Platanthera orchids illuminate the evolution of mycoheterotrophy.</title>
        <authorList>
            <person name="Li M.H."/>
            <person name="Liu K.W."/>
            <person name="Li Z."/>
            <person name="Lu H.C."/>
            <person name="Ye Q.L."/>
            <person name="Zhang D."/>
            <person name="Wang J.Y."/>
            <person name="Li Y.F."/>
            <person name="Zhong Z.M."/>
            <person name="Liu X."/>
            <person name="Yu X."/>
            <person name="Liu D.K."/>
            <person name="Tu X.D."/>
            <person name="Liu B."/>
            <person name="Hao Y."/>
            <person name="Liao X.Y."/>
            <person name="Jiang Y.T."/>
            <person name="Sun W.H."/>
            <person name="Chen J."/>
            <person name="Chen Y.Q."/>
            <person name="Ai Y."/>
            <person name="Zhai J.W."/>
            <person name="Wu S.S."/>
            <person name="Zhou Z."/>
            <person name="Hsiao Y.Y."/>
            <person name="Wu W.L."/>
            <person name="Chen Y.Y."/>
            <person name="Lin Y.F."/>
            <person name="Hsu J.L."/>
            <person name="Li C.Y."/>
            <person name="Wang Z.W."/>
            <person name="Zhao X."/>
            <person name="Zhong W.Y."/>
            <person name="Ma X.K."/>
            <person name="Ma L."/>
            <person name="Huang J."/>
            <person name="Chen G.Z."/>
            <person name="Huang M.Z."/>
            <person name="Huang L."/>
            <person name="Peng D.H."/>
            <person name="Luo Y.B."/>
            <person name="Zou S.Q."/>
            <person name="Chen S.P."/>
            <person name="Lan S."/>
            <person name="Tsai W.C."/>
            <person name="Van de Peer Y."/>
            <person name="Liu Z.J."/>
        </authorList>
    </citation>
    <scope>NUCLEOTIDE SEQUENCE [LARGE SCALE GENOMIC DNA]</scope>
    <source>
        <strain evidence="1">Lor288</strain>
    </source>
</reference>
<organism evidence="1 2">
    <name type="scientific">Platanthera guangdongensis</name>
    <dbReference type="NCBI Taxonomy" id="2320717"/>
    <lineage>
        <taxon>Eukaryota</taxon>
        <taxon>Viridiplantae</taxon>
        <taxon>Streptophyta</taxon>
        <taxon>Embryophyta</taxon>
        <taxon>Tracheophyta</taxon>
        <taxon>Spermatophyta</taxon>
        <taxon>Magnoliopsida</taxon>
        <taxon>Liliopsida</taxon>
        <taxon>Asparagales</taxon>
        <taxon>Orchidaceae</taxon>
        <taxon>Orchidoideae</taxon>
        <taxon>Orchideae</taxon>
        <taxon>Orchidinae</taxon>
        <taxon>Platanthera</taxon>
    </lineage>
</organism>
<dbReference type="EMBL" id="JBBWWR010000014">
    <property type="protein sequence ID" value="KAK8952794.1"/>
    <property type="molecule type" value="Genomic_DNA"/>
</dbReference>
<proteinExistence type="predicted"/>
<dbReference type="Proteomes" id="UP001412067">
    <property type="component" value="Unassembled WGS sequence"/>
</dbReference>
<evidence type="ECO:0000313" key="2">
    <source>
        <dbReference type="Proteomes" id="UP001412067"/>
    </source>
</evidence>
<comment type="caution">
    <text evidence="1">The sequence shown here is derived from an EMBL/GenBank/DDBJ whole genome shotgun (WGS) entry which is preliminary data.</text>
</comment>